<accession>I3RZM5</accession>
<dbReference type="GO" id="GO:0009738">
    <property type="term" value="P:abscisic acid-activated signaling pathway"/>
    <property type="evidence" value="ECO:0007669"/>
    <property type="project" value="UniProtKB-KW"/>
</dbReference>
<proteinExistence type="evidence at transcript level"/>
<dbReference type="CDD" id="cd04038">
    <property type="entry name" value="C2_ArfGAP"/>
    <property type="match status" value="1"/>
</dbReference>
<evidence type="ECO:0000256" key="2">
    <source>
        <dbReference type="ARBA" id="ARBA00004236"/>
    </source>
</evidence>
<keyword evidence="4" id="KW-1003">Cell membrane</keyword>
<evidence type="ECO:0000256" key="10">
    <source>
        <dbReference type="ARBA" id="ARBA00023242"/>
    </source>
</evidence>
<dbReference type="PANTHER" id="PTHR45933">
    <property type="entry name" value="PROTEIN C2-DOMAIN ABA-RELATED 4"/>
    <property type="match status" value="1"/>
</dbReference>
<keyword evidence="5" id="KW-0938">Abscisic acid signaling pathway</keyword>
<dbReference type="GO" id="GO:0008289">
    <property type="term" value="F:lipid binding"/>
    <property type="evidence" value="ECO:0007669"/>
    <property type="project" value="UniProtKB-KW"/>
</dbReference>
<dbReference type="GO" id="GO:0046872">
    <property type="term" value="F:metal ion binding"/>
    <property type="evidence" value="ECO:0007669"/>
    <property type="project" value="UniProtKB-KW"/>
</dbReference>
<sequence>MENLLGLLRVRVKRGVNLAVRDVRSSDPYVVVKMYNQKLKTRVIKKDVNPEWNEDLTLSVIDPHHSVLLTVYDHDTFSKDDKMGDAEFEIFPYIEALKMNVTGLPNGTVIKRIQPSKENCLADESCIYYNSGKIIQDMILRLRHVECGEVEISLHWIDLPGSKGL</sequence>
<evidence type="ECO:0000256" key="4">
    <source>
        <dbReference type="ARBA" id="ARBA00022475"/>
    </source>
</evidence>
<name>I3RZM5_LOTJA</name>
<evidence type="ECO:0000256" key="6">
    <source>
        <dbReference type="ARBA" id="ARBA00022723"/>
    </source>
</evidence>
<keyword evidence="3" id="KW-0343">GTPase activation</keyword>
<keyword evidence="10" id="KW-0539">Nucleus</keyword>
<dbReference type="EMBL" id="BT133672">
    <property type="protein sequence ID" value="AFK33467.1"/>
    <property type="molecule type" value="mRNA"/>
</dbReference>
<evidence type="ECO:0000256" key="11">
    <source>
        <dbReference type="ARBA" id="ARBA00024037"/>
    </source>
</evidence>
<dbReference type="InterPro" id="IPR035892">
    <property type="entry name" value="C2_domain_sf"/>
</dbReference>
<keyword evidence="7" id="KW-0106">Calcium</keyword>
<evidence type="ECO:0000313" key="13">
    <source>
        <dbReference type="EMBL" id="AFK33467.1"/>
    </source>
</evidence>
<dbReference type="Gene3D" id="2.60.40.150">
    <property type="entry name" value="C2 domain"/>
    <property type="match status" value="1"/>
</dbReference>
<dbReference type="PROSITE" id="PS50004">
    <property type="entry name" value="C2"/>
    <property type="match status" value="1"/>
</dbReference>
<keyword evidence="6" id="KW-0479">Metal-binding</keyword>
<comment type="subcellular location">
    <subcellularLocation>
        <location evidence="2">Cell membrane</location>
    </subcellularLocation>
    <subcellularLocation>
        <location evidence="1">Nucleus</location>
    </subcellularLocation>
</comment>
<evidence type="ECO:0000256" key="8">
    <source>
        <dbReference type="ARBA" id="ARBA00023121"/>
    </source>
</evidence>
<keyword evidence="8" id="KW-0446">Lipid-binding</keyword>
<keyword evidence="9" id="KW-0472">Membrane</keyword>
<dbReference type="SMART" id="SM00239">
    <property type="entry name" value="C2"/>
    <property type="match status" value="1"/>
</dbReference>
<evidence type="ECO:0000256" key="3">
    <source>
        <dbReference type="ARBA" id="ARBA00022468"/>
    </source>
</evidence>
<evidence type="ECO:0000256" key="7">
    <source>
        <dbReference type="ARBA" id="ARBA00022837"/>
    </source>
</evidence>
<dbReference type="GO" id="GO:0005634">
    <property type="term" value="C:nucleus"/>
    <property type="evidence" value="ECO:0007669"/>
    <property type="project" value="UniProtKB-SubCell"/>
</dbReference>
<organism evidence="13">
    <name type="scientific">Lotus japonicus</name>
    <name type="common">Lotus corniculatus var. japonicus</name>
    <dbReference type="NCBI Taxonomy" id="34305"/>
    <lineage>
        <taxon>Eukaryota</taxon>
        <taxon>Viridiplantae</taxon>
        <taxon>Streptophyta</taxon>
        <taxon>Embryophyta</taxon>
        <taxon>Tracheophyta</taxon>
        <taxon>Spermatophyta</taxon>
        <taxon>Magnoliopsida</taxon>
        <taxon>eudicotyledons</taxon>
        <taxon>Gunneridae</taxon>
        <taxon>Pentapetalae</taxon>
        <taxon>rosids</taxon>
        <taxon>fabids</taxon>
        <taxon>Fabales</taxon>
        <taxon>Fabaceae</taxon>
        <taxon>Papilionoideae</taxon>
        <taxon>50 kb inversion clade</taxon>
        <taxon>NPAAA clade</taxon>
        <taxon>Hologalegina</taxon>
        <taxon>robinioid clade</taxon>
        <taxon>Loteae</taxon>
        <taxon>Lotus</taxon>
    </lineage>
</organism>
<dbReference type="GO" id="GO:0005886">
    <property type="term" value="C:plasma membrane"/>
    <property type="evidence" value="ECO:0007669"/>
    <property type="project" value="UniProtKB-SubCell"/>
</dbReference>
<dbReference type="GO" id="GO:0005096">
    <property type="term" value="F:GTPase activator activity"/>
    <property type="evidence" value="ECO:0007669"/>
    <property type="project" value="UniProtKB-KW"/>
</dbReference>
<evidence type="ECO:0000256" key="9">
    <source>
        <dbReference type="ARBA" id="ARBA00023136"/>
    </source>
</evidence>
<feature type="domain" description="C2" evidence="12">
    <location>
        <begin position="1"/>
        <end position="106"/>
    </location>
</feature>
<protein>
    <recommendedName>
        <fullName evidence="12">C2 domain-containing protein</fullName>
    </recommendedName>
</protein>
<reference evidence="13" key="1">
    <citation type="submission" date="2012-05" db="EMBL/GenBank/DDBJ databases">
        <authorList>
            <person name="Krishnakumar V."/>
            <person name="Cheung F."/>
            <person name="Xiao Y."/>
            <person name="Chan A."/>
            <person name="Moskal W.A."/>
            <person name="Town C.D."/>
        </authorList>
    </citation>
    <scope>NUCLEOTIDE SEQUENCE</scope>
</reference>
<evidence type="ECO:0000259" key="12">
    <source>
        <dbReference type="PROSITE" id="PS50004"/>
    </source>
</evidence>
<evidence type="ECO:0000256" key="1">
    <source>
        <dbReference type="ARBA" id="ARBA00004123"/>
    </source>
</evidence>
<comment type="similarity">
    <text evidence="11">Belongs to the plant CAR protein family.</text>
</comment>
<dbReference type="SUPFAM" id="SSF49562">
    <property type="entry name" value="C2 domain (Calcium/lipid-binding domain, CaLB)"/>
    <property type="match status" value="1"/>
</dbReference>
<dbReference type="AlphaFoldDB" id="I3RZM5"/>
<dbReference type="PANTHER" id="PTHR45933:SF15">
    <property type="entry name" value="CALCIUM-DEPENDENT ARF-TYPE GTPASE ACTIVATING FAMILY PROTEIN"/>
    <property type="match status" value="1"/>
</dbReference>
<dbReference type="Pfam" id="PF00168">
    <property type="entry name" value="C2"/>
    <property type="match status" value="1"/>
</dbReference>
<evidence type="ECO:0000256" key="5">
    <source>
        <dbReference type="ARBA" id="ARBA00022682"/>
    </source>
</evidence>
<dbReference type="InterPro" id="IPR044562">
    <property type="entry name" value="CAR1-11"/>
</dbReference>
<dbReference type="InterPro" id="IPR000008">
    <property type="entry name" value="C2_dom"/>
</dbReference>